<feature type="chain" id="PRO_5003139877" description="LPXTG-motif cell wall anchor domain-containing protein" evidence="2">
    <location>
        <begin position="28"/>
        <end position="226"/>
    </location>
</feature>
<dbReference type="Proteomes" id="UP000001299">
    <property type="component" value="Chromosome 1"/>
</dbReference>
<dbReference type="eggNOG" id="ENOG5031QHP">
    <property type="taxonomic scope" value="Bacteria"/>
</dbReference>
<keyword evidence="4" id="KW-1185">Reference proteome</keyword>
<dbReference type="AlphaFoldDB" id="E0S176"/>
<keyword evidence="1" id="KW-1133">Transmembrane helix</keyword>
<dbReference type="EMBL" id="CP001810">
    <property type="protein sequence ID" value="ADL33551.1"/>
    <property type="molecule type" value="Genomic_DNA"/>
</dbReference>
<organism evidence="3 4">
    <name type="scientific">Butyrivibrio proteoclasticus (strain ATCC 51982 / DSM 14932 / B316)</name>
    <name type="common">Clostridium proteoclasticum</name>
    <dbReference type="NCBI Taxonomy" id="515622"/>
    <lineage>
        <taxon>Bacteria</taxon>
        <taxon>Bacillati</taxon>
        <taxon>Bacillota</taxon>
        <taxon>Clostridia</taxon>
        <taxon>Lachnospirales</taxon>
        <taxon>Lachnospiraceae</taxon>
        <taxon>Butyrivibrio</taxon>
    </lineage>
</organism>
<evidence type="ECO:0008006" key="5">
    <source>
        <dbReference type="Google" id="ProtNLM"/>
    </source>
</evidence>
<dbReference type="STRING" id="515622.bpr_I0808"/>
<sequence>MRKNVLVSAAIAVVLMANVIFSVDAQAVSRTTTTELGGTGRSVEEAINLDPQVLGARRSATTNTQGVTLGEITDPNALAALSNLEIFAKLISDYTHTQVKASELAILDSMEVTPQAGVTISAQSPLYVSFSFPAITAKSEVYVLHYGKNGWEIVPGTVVEGKIVGAFSSLSPVAIVAKKNTLNGSVLGANRKTSPRTGDNFWLIIIAGAGVVAMSAIGLQKKYLHD</sequence>
<keyword evidence="2" id="KW-0732">Signal</keyword>
<evidence type="ECO:0000313" key="3">
    <source>
        <dbReference type="EMBL" id="ADL33551.1"/>
    </source>
</evidence>
<protein>
    <recommendedName>
        <fullName evidence="5">LPXTG-motif cell wall anchor domain-containing protein</fullName>
    </recommendedName>
</protein>
<evidence type="ECO:0000313" key="4">
    <source>
        <dbReference type="Proteomes" id="UP000001299"/>
    </source>
</evidence>
<evidence type="ECO:0000256" key="2">
    <source>
        <dbReference type="SAM" id="SignalP"/>
    </source>
</evidence>
<keyword evidence="1" id="KW-0812">Transmembrane</keyword>
<evidence type="ECO:0000256" key="1">
    <source>
        <dbReference type="SAM" id="Phobius"/>
    </source>
</evidence>
<proteinExistence type="predicted"/>
<feature type="transmembrane region" description="Helical" evidence="1">
    <location>
        <begin position="201"/>
        <end position="219"/>
    </location>
</feature>
<feature type="signal peptide" evidence="2">
    <location>
        <begin position="1"/>
        <end position="27"/>
    </location>
</feature>
<accession>E0S176</accession>
<reference evidence="3 4" key="1">
    <citation type="journal article" date="2010" name="PLoS ONE">
        <title>The glycobiome of the rumen bacterium Butyrivibrio proteoclasticus B316(T) highlights adaptation to a polysaccharide-rich environment.</title>
        <authorList>
            <person name="Kelly W.J."/>
            <person name="Leahy S.C."/>
            <person name="Altermann E."/>
            <person name="Yeoman C.J."/>
            <person name="Dunne J.C."/>
            <person name="Kong Z."/>
            <person name="Pacheco D.M."/>
            <person name="Li D."/>
            <person name="Noel S.J."/>
            <person name="Moon C.D."/>
            <person name="Cookson A.L."/>
            <person name="Attwood G.T."/>
        </authorList>
    </citation>
    <scope>NUCLEOTIDE SEQUENCE [LARGE SCALE GENOMIC DNA]</scope>
    <source>
        <strain evidence="4">ATCC 51982 / DSM 14932 / B316</strain>
    </source>
</reference>
<dbReference type="KEGG" id="bpb:bpr_I0808"/>
<name>E0S176_BUTPB</name>
<dbReference type="HOGENOM" id="CLU_1222903_0_0_9"/>
<dbReference type="RefSeq" id="WP_013280207.1">
    <property type="nucleotide sequence ID" value="NC_014387.1"/>
</dbReference>
<keyword evidence="1" id="KW-0472">Membrane</keyword>
<gene>
    <name evidence="3" type="ordered locus">bpr_I0808</name>
</gene>